<proteinExistence type="predicted"/>
<name>A0A5P1FJR2_ASPOF</name>
<protein>
    <submittedName>
        <fullName evidence="2">Uncharacterized protein</fullName>
    </submittedName>
</protein>
<gene>
    <name evidence="2" type="ORF">A4U43_C02F19620</name>
</gene>
<reference evidence="3" key="1">
    <citation type="journal article" date="2017" name="Nat. Commun.">
        <title>The asparagus genome sheds light on the origin and evolution of a young Y chromosome.</title>
        <authorList>
            <person name="Harkess A."/>
            <person name="Zhou J."/>
            <person name="Xu C."/>
            <person name="Bowers J.E."/>
            <person name="Van der Hulst R."/>
            <person name="Ayyampalayam S."/>
            <person name="Mercati F."/>
            <person name="Riccardi P."/>
            <person name="McKain M.R."/>
            <person name="Kakrana A."/>
            <person name="Tang H."/>
            <person name="Ray J."/>
            <person name="Groenendijk J."/>
            <person name="Arikit S."/>
            <person name="Mathioni S.M."/>
            <person name="Nakano M."/>
            <person name="Shan H."/>
            <person name="Telgmann-Rauber A."/>
            <person name="Kanno A."/>
            <person name="Yue Z."/>
            <person name="Chen H."/>
            <person name="Li W."/>
            <person name="Chen Y."/>
            <person name="Xu X."/>
            <person name="Zhang Y."/>
            <person name="Luo S."/>
            <person name="Chen H."/>
            <person name="Gao J."/>
            <person name="Mao Z."/>
            <person name="Pires J.C."/>
            <person name="Luo M."/>
            <person name="Kudrna D."/>
            <person name="Wing R.A."/>
            <person name="Meyers B.C."/>
            <person name="Yi K."/>
            <person name="Kong H."/>
            <person name="Lavrijsen P."/>
            <person name="Sunseri F."/>
            <person name="Falavigna A."/>
            <person name="Ye Y."/>
            <person name="Leebens-Mack J.H."/>
            <person name="Chen G."/>
        </authorList>
    </citation>
    <scope>NUCLEOTIDE SEQUENCE [LARGE SCALE GENOMIC DNA]</scope>
    <source>
        <strain evidence="3">cv. DH0086</strain>
    </source>
</reference>
<keyword evidence="3" id="KW-1185">Reference proteome</keyword>
<dbReference type="Gramene" id="ONK78518">
    <property type="protein sequence ID" value="ONK78518"/>
    <property type="gene ID" value="A4U43_C02F19620"/>
</dbReference>
<feature type="region of interest" description="Disordered" evidence="1">
    <location>
        <begin position="1"/>
        <end position="21"/>
    </location>
</feature>
<dbReference type="EMBL" id="CM007382">
    <property type="protein sequence ID" value="ONK78518.1"/>
    <property type="molecule type" value="Genomic_DNA"/>
</dbReference>
<evidence type="ECO:0000313" key="3">
    <source>
        <dbReference type="Proteomes" id="UP000243459"/>
    </source>
</evidence>
<organism evidence="2 3">
    <name type="scientific">Asparagus officinalis</name>
    <name type="common">Garden asparagus</name>
    <dbReference type="NCBI Taxonomy" id="4686"/>
    <lineage>
        <taxon>Eukaryota</taxon>
        <taxon>Viridiplantae</taxon>
        <taxon>Streptophyta</taxon>
        <taxon>Embryophyta</taxon>
        <taxon>Tracheophyta</taxon>
        <taxon>Spermatophyta</taxon>
        <taxon>Magnoliopsida</taxon>
        <taxon>Liliopsida</taxon>
        <taxon>Asparagales</taxon>
        <taxon>Asparagaceae</taxon>
        <taxon>Asparagoideae</taxon>
        <taxon>Asparagus</taxon>
    </lineage>
</organism>
<evidence type="ECO:0000256" key="1">
    <source>
        <dbReference type="SAM" id="MobiDB-lite"/>
    </source>
</evidence>
<dbReference type="Proteomes" id="UP000243459">
    <property type="component" value="Chromosome 2"/>
</dbReference>
<accession>A0A5P1FJR2</accession>
<dbReference type="AlphaFoldDB" id="A0A5P1FJR2"/>
<sequence length="283" mass="32213">MKTLQIPTSTPSKLTQRSAPNSPIRHIHSSFPYYFYSTPSTPNTQGLSSFVASCESRLRELGTSESNSDIEGHEFKFIGQSVSFNCTPISLATADDLFLNGKLIPSEPLLTPSPLKLPPRLQYIKSIRKSLRITKSFNDKRSPRKTSPDFDPFAIAMKTVITENGPWCQVSKNHRRAKSYEHMLLDVDQMWDNGDTKISMVNKRSKILNYFKGGKNDGWKKARKRMRIYEYIKRVAKGKGKSENIVSSEKTLMMKEPNRIRTLANYKQSENHQTLLACLGWGT</sequence>
<evidence type="ECO:0000313" key="2">
    <source>
        <dbReference type="EMBL" id="ONK78518.1"/>
    </source>
</evidence>